<dbReference type="Pfam" id="PF13715">
    <property type="entry name" value="CarbopepD_reg_2"/>
    <property type="match status" value="1"/>
</dbReference>
<comment type="caution">
    <text evidence="1">The sequence shown here is derived from an EMBL/GenBank/DDBJ whole genome shotgun (WGS) entry which is preliminary data.</text>
</comment>
<evidence type="ECO:0000313" key="1">
    <source>
        <dbReference type="EMBL" id="NGP88741.1"/>
    </source>
</evidence>
<name>A0A6M1T9M9_9BACT</name>
<dbReference type="RefSeq" id="WP_165268788.1">
    <property type="nucleotide sequence ID" value="NZ_JAALLS010000012.1"/>
</dbReference>
<gene>
    <name evidence="1" type="ORF">G3569_10265</name>
</gene>
<proteinExistence type="predicted"/>
<dbReference type="Proteomes" id="UP000479132">
    <property type="component" value="Unassembled WGS sequence"/>
</dbReference>
<dbReference type="SUPFAM" id="SSF56935">
    <property type="entry name" value="Porins"/>
    <property type="match status" value="1"/>
</dbReference>
<protein>
    <submittedName>
        <fullName evidence="1">TonB-dependent receptor</fullName>
    </submittedName>
</protein>
<dbReference type="EMBL" id="JAALLS010000012">
    <property type="protein sequence ID" value="NGP88741.1"/>
    <property type="molecule type" value="Genomic_DNA"/>
</dbReference>
<dbReference type="SUPFAM" id="SSF49464">
    <property type="entry name" value="Carboxypeptidase regulatory domain-like"/>
    <property type="match status" value="1"/>
</dbReference>
<reference evidence="1 2" key="1">
    <citation type="submission" date="2020-02" db="EMBL/GenBank/DDBJ databases">
        <title>Aliifodinibius halophilus 2W32, complete genome.</title>
        <authorList>
            <person name="Li Y."/>
            <person name="Wu S."/>
        </authorList>
    </citation>
    <scope>NUCLEOTIDE SEQUENCE [LARGE SCALE GENOMIC DNA]</scope>
    <source>
        <strain evidence="1 2">2W32</strain>
    </source>
</reference>
<evidence type="ECO:0000313" key="2">
    <source>
        <dbReference type="Proteomes" id="UP000479132"/>
    </source>
</evidence>
<sequence>MKKIKIFKYVLLIGVFMGICTLPSKGQYRYHEQSVLDVIQDLEEKTSFRFLYREALLADITLSFTADSTNPLTTLKEALHPFNLSLKVNSERQQAIIFQQQATAQKQQLTIHGQVVDGTTGERLPYATITWKEHDRINGLSTKESGNFTIKDTFQQKSLELECRYVGYGSKKITLDLDEASQIQELTFRLTPERIDGNYILITGSNSYSNLNKQHSTMVDIGTFSPMGESNTLRALQALPSISLSPLMSDGMHVRGSPSDALQVKVDNITIYNRSHLFGLIDSFNGDILKRSGFYYDIAPLKLEAPPGGTLSLLTKTGSMDHISGTAGISNSSIRMSLEGPLKKGRSSWLISGRRSYMNTVDWFHNSELVQWGLNVNRPQQELTAGLVDLQNRLLKTQSTSASFYDLHGKLYFEGIAGSRLILSGYWGGDDTNQNSKRLFQTLSFSGNNNFEYRPVTTTNDWQNGAATAKYQYWLGEDIFSTSLLGTSIYQTSFIKDDFTYMETNQGTGNLQAFIFPFGNESVLNKFKAKQQFEFDNKDWLISSGISYNYFLGEYYEQSFGYSGYFNSTKAHKIDGYAQLDFNKWDNVVDVFGGIRFHYYSNGRYLKWSPRVKIKLFPNSNVSWSAGFSRNHQFINQLSLSNTVTANVWILADSQQPPTTVNYFSTGSYFDISDWLYAQIEGYHKTFDNVRMHEVNTFSLSNTTSTNPWYTNNTGTAKGAEFLLQSQWSIFTLSQTFALSEVTFSNPDINNGQSFYADWDRTYRYSAMVEANPFDELSLYLSWMYASGTPNRLATFGPQRDKRLDHYQRTDISAEYKRNFPAFRIVFSASVMNLFDRNNPWYRELNIAVNQNVTPNQFHAAPVDVYDIGLQPSFNIRILF</sequence>
<dbReference type="Gene3D" id="2.60.40.1120">
    <property type="entry name" value="Carboxypeptidase-like, regulatory domain"/>
    <property type="match status" value="1"/>
</dbReference>
<organism evidence="1 2">
    <name type="scientific">Fodinibius halophilus</name>
    <dbReference type="NCBI Taxonomy" id="1736908"/>
    <lineage>
        <taxon>Bacteria</taxon>
        <taxon>Pseudomonadati</taxon>
        <taxon>Balneolota</taxon>
        <taxon>Balneolia</taxon>
        <taxon>Balneolales</taxon>
        <taxon>Balneolaceae</taxon>
        <taxon>Fodinibius</taxon>
    </lineage>
</organism>
<dbReference type="AlphaFoldDB" id="A0A6M1T9M9"/>
<keyword evidence="1" id="KW-0675">Receptor</keyword>
<dbReference type="InterPro" id="IPR008969">
    <property type="entry name" value="CarboxyPept-like_regulatory"/>
</dbReference>
<keyword evidence="2" id="KW-1185">Reference proteome</keyword>
<accession>A0A6M1T9M9</accession>